<reference evidence="14 15" key="1">
    <citation type="journal article" date="2018" name="Mol. Plant">
        <title>The genome of Artemisia annua provides insight into the evolution of Asteraceae family and artemisinin biosynthesis.</title>
        <authorList>
            <person name="Shen Q."/>
            <person name="Zhang L."/>
            <person name="Liao Z."/>
            <person name="Wang S."/>
            <person name="Yan T."/>
            <person name="Shi P."/>
            <person name="Liu M."/>
            <person name="Fu X."/>
            <person name="Pan Q."/>
            <person name="Wang Y."/>
            <person name="Lv Z."/>
            <person name="Lu X."/>
            <person name="Zhang F."/>
            <person name="Jiang W."/>
            <person name="Ma Y."/>
            <person name="Chen M."/>
            <person name="Hao X."/>
            <person name="Li L."/>
            <person name="Tang Y."/>
            <person name="Lv G."/>
            <person name="Zhou Y."/>
            <person name="Sun X."/>
            <person name="Brodelius P.E."/>
            <person name="Rose J.K.C."/>
            <person name="Tang K."/>
        </authorList>
    </citation>
    <scope>NUCLEOTIDE SEQUENCE [LARGE SCALE GENOMIC DNA]</scope>
    <source>
        <strain evidence="15">cv. Huhao1</strain>
        <tissue evidence="14">Leaf</tissue>
    </source>
</reference>
<dbReference type="Pfam" id="PF14368">
    <property type="entry name" value="LTP_2"/>
    <property type="match status" value="1"/>
</dbReference>
<evidence type="ECO:0000256" key="3">
    <source>
        <dbReference type="ARBA" id="ARBA00022448"/>
    </source>
</evidence>
<organism evidence="14 15">
    <name type="scientific">Artemisia annua</name>
    <name type="common">Sweet wormwood</name>
    <dbReference type="NCBI Taxonomy" id="35608"/>
    <lineage>
        <taxon>Eukaryota</taxon>
        <taxon>Viridiplantae</taxon>
        <taxon>Streptophyta</taxon>
        <taxon>Embryophyta</taxon>
        <taxon>Tracheophyta</taxon>
        <taxon>Spermatophyta</taxon>
        <taxon>Magnoliopsida</taxon>
        <taxon>eudicotyledons</taxon>
        <taxon>Gunneridae</taxon>
        <taxon>Pentapetalae</taxon>
        <taxon>asterids</taxon>
        <taxon>campanulids</taxon>
        <taxon>Asterales</taxon>
        <taxon>Asteraceae</taxon>
        <taxon>Asteroideae</taxon>
        <taxon>Anthemideae</taxon>
        <taxon>Artemisiinae</taxon>
        <taxon>Artemisia</taxon>
    </lineage>
</organism>
<feature type="compositionally biased region" description="Low complexity" evidence="11">
    <location>
        <begin position="100"/>
        <end position="117"/>
    </location>
</feature>
<evidence type="ECO:0000256" key="9">
    <source>
        <dbReference type="ARBA" id="ARBA00023180"/>
    </source>
</evidence>
<gene>
    <name evidence="14" type="ORF">CTI12_AA095000</name>
</gene>
<accession>A0A2U1PYX3</accession>
<keyword evidence="8" id="KW-1015">Disulfide bond</keyword>
<dbReference type="PRINTS" id="PR00382">
    <property type="entry name" value="LIPIDTRNSFER"/>
</dbReference>
<keyword evidence="10" id="KW-0449">Lipoprotein</keyword>
<dbReference type="GO" id="GO:0006869">
    <property type="term" value="P:lipid transport"/>
    <property type="evidence" value="ECO:0007669"/>
    <property type="project" value="InterPro"/>
</dbReference>
<evidence type="ECO:0000256" key="10">
    <source>
        <dbReference type="ARBA" id="ARBA00023288"/>
    </source>
</evidence>
<dbReference type="STRING" id="35608.A0A2U1PYX3"/>
<evidence type="ECO:0000256" key="8">
    <source>
        <dbReference type="ARBA" id="ARBA00023157"/>
    </source>
</evidence>
<dbReference type="GO" id="GO:0008289">
    <property type="term" value="F:lipid binding"/>
    <property type="evidence" value="ECO:0007669"/>
    <property type="project" value="UniProtKB-KW"/>
</dbReference>
<evidence type="ECO:0000256" key="1">
    <source>
        <dbReference type="ARBA" id="ARBA00004609"/>
    </source>
</evidence>
<dbReference type="GO" id="GO:0005886">
    <property type="term" value="C:plasma membrane"/>
    <property type="evidence" value="ECO:0007669"/>
    <property type="project" value="UniProtKB-SubCell"/>
</dbReference>
<dbReference type="Proteomes" id="UP000245207">
    <property type="component" value="Unassembled WGS sequence"/>
</dbReference>
<feature type="domain" description="Bifunctional inhibitor/plant lipid transfer protein/seed storage helical" evidence="13">
    <location>
        <begin position="26"/>
        <end position="101"/>
    </location>
</feature>
<comment type="similarity">
    <text evidence="2">Belongs to the plant LTP family.</text>
</comment>
<name>A0A2U1PYX3_ARTAN</name>
<dbReference type="PANTHER" id="PTHR33044">
    <property type="entry name" value="BIFUNCTIONAL INHIBITOR/LIPID-TRANSFER PROTEIN/SEED STORAGE 2S ALBUMIN SUPERFAMILY PROTEIN-RELATED"/>
    <property type="match status" value="1"/>
</dbReference>
<dbReference type="CDD" id="cd00010">
    <property type="entry name" value="AAI_LTSS"/>
    <property type="match status" value="1"/>
</dbReference>
<dbReference type="OrthoDB" id="911994at2759"/>
<keyword evidence="5" id="KW-0472">Membrane</keyword>
<keyword evidence="3" id="KW-0813">Transport</keyword>
<evidence type="ECO:0000259" key="13">
    <source>
        <dbReference type="SMART" id="SM00499"/>
    </source>
</evidence>
<feature type="region of interest" description="Disordered" evidence="11">
    <location>
        <begin position="100"/>
        <end position="134"/>
    </location>
</feature>
<evidence type="ECO:0000313" key="14">
    <source>
        <dbReference type="EMBL" id="PWA90971.1"/>
    </source>
</evidence>
<keyword evidence="7" id="KW-0446">Lipid-binding</keyword>
<dbReference type="InterPro" id="IPR036312">
    <property type="entry name" value="Bifun_inhib/LTP/seed_sf"/>
</dbReference>
<dbReference type="SMART" id="SM00499">
    <property type="entry name" value="AAI"/>
    <property type="match status" value="1"/>
</dbReference>
<keyword evidence="6 12" id="KW-0732">Signal</keyword>
<evidence type="ECO:0000256" key="12">
    <source>
        <dbReference type="SAM" id="SignalP"/>
    </source>
</evidence>
<dbReference type="Gene3D" id="1.10.110.10">
    <property type="entry name" value="Plant lipid-transfer and hydrophobic proteins"/>
    <property type="match status" value="1"/>
</dbReference>
<dbReference type="InterPro" id="IPR000528">
    <property type="entry name" value="Plant_nsLTP"/>
</dbReference>
<dbReference type="SUPFAM" id="SSF47699">
    <property type="entry name" value="Bifunctional inhibitor/lipid-transfer protein/seed storage 2S albumin"/>
    <property type="match status" value="1"/>
</dbReference>
<evidence type="ECO:0000256" key="7">
    <source>
        <dbReference type="ARBA" id="ARBA00023121"/>
    </source>
</evidence>
<comment type="subcellular location">
    <subcellularLocation>
        <location evidence="1">Cell membrane</location>
        <topology evidence="1">Lipid-anchor</topology>
        <topology evidence="1">GPI-anchor</topology>
    </subcellularLocation>
</comment>
<feature type="signal peptide" evidence="12">
    <location>
        <begin position="1"/>
        <end position="21"/>
    </location>
</feature>
<evidence type="ECO:0000313" key="15">
    <source>
        <dbReference type="Proteomes" id="UP000245207"/>
    </source>
</evidence>
<dbReference type="AlphaFoldDB" id="A0A2U1PYX3"/>
<keyword evidence="4" id="KW-1003">Cell membrane</keyword>
<keyword evidence="15" id="KW-1185">Reference proteome</keyword>
<comment type="caution">
    <text evidence="14">The sequence shown here is derived from an EMBL/GenBank/DDBJ whole genome shotgun (WGS) entry which is preliminary data.</text>
</comment>
<evidence type="ECO:0000256" key="11">
    <source>
        <dbReference type="SAM" id="MobiDB-lite"/>
    </source>
</evidence>
<proteinExistence type="inferred from homology"/>
<evidence type="ECO:0000256" key="6">
    <source>
        <dbReference type="ARBA" id="ARBA00022729"/>
    </source>
</evidence>
<dbReference type="GO" id="GO:0098552">
    <property type="term" value="C:side of membrane"/>
    <property type="evidence" value="ECO:0007669"/>
    <property type="project" value="UniProtKB-KW"/>
</dbReference>
<sequence length="156" mass="16239">MNTIVMILVITIATRYGGVTAQSSDCTNVLVIMSPCLSYIAGNASTASSGCCTQLASVIQLQPQCLCQVFNGTGSFMGINLNQIQASELPKVCNVQTPSECNAAPPSNSPADSPPSSGTNTTVPPADNRPSDATSTRFTSMPILFLLHVAAYAMVF</sequence>
<protein>
    <submittedName>
        <fullName evidence="14">Plant lipid transfer protein/Par allergen</fullName>
    </submittedName>
</protein>
<feature type="chain" id="PRO_5015464211" evidence="12">
    <location>
        <begin position="22"/>
        <end position="156"/>
    </location>
</feature>
<evidence type="ECO:0000256" key="2">
    <source>
        <dbReference type="ARBA" id="ARBA00009748"/>
    </source>
</evidence>
<keyword evidence="5" id="KW-0336">GPI-anchor</keyword>
<evidence type="ECO:0000256" key="4">
    <source>
        <dbReference type="ARBA" id="ARBA00022475"/>
    </source>
</evidence>
<evidence type="ECO:0000256" key="5">
    <source>
        <dbReference type="ARBA" id="ARBA00022622"/>
    </source>
</evidence>
<dbReference type="InterPro" id="IPR016140">
    <property type="entry name" value="Bifunc_inhib/LTP/seed_store"/>
</dbReference>
<dbReference type="EMBL" id="PKPP01000584">
    <property type="protein sequence ID" value="PWA90971.1"/>
    <property type="molecule type" value="Genomic_DNA"/>
</dbReference>
<keyword evidence="9" id="KW-0325">Glycoprotein</keyword>
<dbReference type="InterPro" id="IPR043325">
    <property type="entry name" value="LTSS"/>
</dbReference>